<keyword evidence="1" id="KW-0547">Nucleotide-binding</keyword>
<evidence type="ECO:0000256" key="1">
    <source>
        <dbReference type="ARBA" id="ARBA00022741"/>
    </source>
</evidence>
<dbReference type="Pfam" id="PF06414">
    <property type="entry name" value="Zeta_toxin"/>
    <property type="match status" value="1"/>
</dbReference>
<organism evidence="4 5">
    <name type="scientific">Trifolium subterraneum</name>
    <name type="common">Subterranean clover</name>
    <dbReference type="NCBI Taxonomy" id="3900"/>
    <lineage>
        <taxon>Eukaryota</taxon>
        <taxon>Viridiplantae</taxon>
        <taxon>Streptophyta</taxon>
        <taxon>Embryophyta</taxon>
        <taxon>Tracheophyta</taxon>
        <taxon>Spermatophyta</taxon>
        <taxon>Magnoliopsida</taxon>
        <taxon>eudicotyledons</taxon>
        <taxon>Gunneridae</taxon>
        <taxon>Pentapetalae</taxon>
        <taxon>rosids</taxon>
        <taxon>fabids</taxon>
        <taxon>Fabales</taxon>
        <taxon>Fabaceae</taxon>
        <taxon>Papilionoideae</taxon>
        <taxon>50 kb inversion clade</taxon>
        <taxon>NPAAA clade</taxon>
        <taxon>Hologalegina</taxon>
        <taxon>IRL clade</taxon>
        <taxon>Trifolieae</taxon>
        <taxon>Trifolium</taxon>
    </lineage>
</organism>
<protein>
    <recommendedName>
        <fullName evidence="3">Zeta toxin domain-containing protein</fullName>
    </recommendedName>
</protein>
<feature type="domain" description="Zeta toxin" evidence="3">
    <location>
        <begin position="141"/>
        <end position="254"/>
    </location>
</feature>
<evidence type="ECO:0000259" key="3">
    <source>
        <dbReference type="Pfam" id="PF06414"/>
    </source>
</evidence>
<sequence>RQIGFEDATEVPKLCLLAQEYLQKSKGCDQSIYEYLANEKDSESLYVKLVDEFERCILSYLAFHWKHAPFVISQLMSIDECEHKTKLKEFLLAATRQQRFERVTNNLKVTRVFSTLVEEFKIINGGILQSKEVMIPMDINERSPVLLFMGGGAGAGKSTVLKDILQESFWLAASSKAVVVDSDAFKMTDVIYKALNSKGHHDDMLPTAELVHQSSTDAASSVLVAALNEGKDVILDGTLSWEPFVEQTIEMARNVHKYKYRMGVGYKVNEDGTIDENYWERVNEEAENSNGEENTRKPYKIELVGVESYYDRKGSEVVDKARLFSTNGVGIPPKLIAFKDGDHNLLVDPENIKSLQNVRSLNSEADSIYELYKEHSTIMESGSVWNDFVLSPSRQSAQEQLRESIHKIEKSIRKL</sequence>
<proteinExistence type="predicted"/>
<accession>A0A2Z6N6S8</accession>
<feature type="non-terminal residue" evidence="4">
    <location>
        <position position="1"/>
    </location>
</feature>
<dbReference type="Gene3D" id="3.40.50.300">
    <property type="entry name" value="P-loop containing nucleotide triphosphate hydrolases"/>
    <property type="match status" value="1"/>
</dbReference>
<dbReference type="OrthoDB" id="10267859at2759"/>
<dbReference type="GO" id="GO:0016301">
    <property type="term" value="F:kinase activity"/>
    <property type="evidence" value="ECO:0007669"/>
    <property type="project" value="InterPro"/>
</dbReference>
<dbReference type="AlphaFoldDB" id="A0A2Z6N6S8"/>
<dbReference type="InterPro" id="IPR027417">
    <property type="entry name" value="P-loop_NTPase"/>
</dbReference>
<dbReference type="SUPFAM" id="SSF52540">
    <property type="entry name" value="P-loop containing nucleoside triphosphate hydrolases"/>
    <property type="match status" value="1"/>
</dbReference>
<dbReference type="GO" id="GO:0005524">
    <property type="term" value="F:ATP binding"/>
    <property type="evidence" value="ECO:0007669"/>
    <property type="project" value="UniProtKB-KW"/>
</dbReference>
<dbReference type="InterPro" id="IPR044802">
    <property type="entry name" value="NADKc-like"/>
</dbReference>
<evidence type="ECO:0000313" key="4">
    <source>
        <dbReference type="EMBL" id="GAU31605.1"/>
    </source>
</evidence>
<dbReference type="InterPro" id="IPR010488">
    <property type="entry name" value="Zeta_toxin_domain"/>
</dbReference>
<evidence type="ECO:0000313" key="5">
    <source>
        <dbReference type="Proteomes" id="UP000242715"/>
    </source>
</evidence>
<dbReference type="PANTHER" id="PTHR31153:SF1">
    <property type="entry name" value="CALMODULIN CALCIUM-DEPENDENT NAD KINASE"/>
    <property type="match status" value="1"/>
</dbReference>
<reference evidence="5" key="1">
    <citation type="journal article" date="2017" name="Front. Plant Sci.">
        <title>Climate Clever Clovers: New Paradigm to Reduce the Environmental Footprint of Ruminants by Breeding Low Methanogenic Forages Utilizing Haplotype Variation.</title>
        <authorList>
            <person name="Kaur P."/>
            <person name="Appels R."/>
            <person name="Bayer P.E."/>
            <person name="Keeble-Gagnere G."/>
            <person name="Wang J."/>
            <person name="Hirakawa H."/>
            <person name="Shirasawa K."/>
            <person name="Vercoe P."/>
            <person name="Stefanova K."/>
            <person name="Durmic Z."/>
            <person name="Nichols P."/>
            <person name="Revell C."/>
            <person name="Isobe S.N."/>
            <person name="Edwards D."/>
            <person name="Erskine W."/>
        </authorList>
    </citation>
    <scope>NUCLEOTIDE SEQUENCE [LARGE SCALE GENOMIC DNA]</scope>
    <source>
        <strain evidence="5">cv. Daliak</strain>
    </source>
</reference>
<evidence type="ECO:0000256" key="2">
    <source>
        <dbReference type="ARBA" id="ARBA00022840"/>
    </source>
</evidence>
<keyword evidence="5" id="KW-1185">Reference proteome</keyword>
<keyword evidence="2" id="KW-0067">ATP-binding</keyword>
<name>A0A2Z6N6S8_TRISU</name>
<dbReference type="Proteomes" id="UP000242715">
    <property type="component" value="Unassembled WGS sequence"/>
</dbReference>
<dbReference type="PANTHER" id="PTHR31153">
    <property type="entry name" value="CALMODULIN CALCIUM-DEPENDENT NAD KINASE"/>
    <property type="match status" value="1"/>
</dbReference>
<dbReference type="EMBL" id="DF973461">
    <property type="protein sequence ID" value="GAU31605.1"/>
    <property type="molecule type" value="Genomic_DNA"/>
</dbReference>
<gene>
    <name evidence="4" type="ORF">TSUD_30670</name>
</gene>